<evidence type="ECO:0000313" key="7">
    <source>
        <dbReference type="Proteomes" id="UP000887013"/>
    </source>
</evidence>
<proteinExistence type="inferred from homology"/>
<keyword evidence="3" id="KW-0227">DNA damage</keyword>
<evidence type="ECO:0000256" key="1">
    <source>
        <dbReference type="ARBA" id="ARBA00007572"/>
    </source>
</evidence>
<dbReference type="GO" id="GO:0006281">
    <property type="term" value="P:DNA repair"/>
    <property type="evidence" value="ECO:0007669"/>
    <property type="project" value="UniProtKB-KW"/>
</dbReference>
<keyword evidence="7" id="KW-1185">Reference proteome</keyword>
<evidence type="ECO:0000313" key="6">
    <source>
        <dbReference type="EMBL" id="GFS39079.1"/>
    </source>
</evidence>
<keyword evidence="4" id="KW-0233">DNA recombination</keyword>
<gene>
    <name evidence="6" type="primary">NCL1_45782</name>
    <name evidence="6" type="ORF">NPIL_479471</name>
</gene>
<dbReference type="EMBL" id="BMAW01089301">
    <property type="protein sequence ID" value="GFS39079.1"/>
    <property type="molecule type" value="Genomic_DNA"/>
</dbReference>
<dbReference type="GO" id="GO:0005739">
    <property type="term" value="C:mitochondrion"/>
    <property type="evidence" value="ECO:0007669"/>
    <property type="project" value="TreeGrafter"/>
</dbReference>
<dbReference type="PANTHER" id="PTHR45674">
    <property type="entry name" value="DNA LIGASE 1/3 FAMILY MEMBER"/>
    <property type="match status" value="1"/>
</dbReference>
<reference evidence="6" key="1">
    <citation type="submission" date="2020-08" db="EMBL/GenBank/DDBJ databases">
        <title>Multicomponent nature underlies the extraordinary mechanical properties of spider dragline silk.</title>
        <authorList>
            <person name="Kono N."/>
            <person name="Nakamura H."/>
            <person name="Mori M."/>
            <person name="Yoshida Y."/>
            <person name="Ohtoshi R."/>
            <person name="Malay A.D."/>
            <person name="Moran D.A.P."/>
            <person name="Tomita M."/>
            <person name="Numata K."/>
            <person name="Arakawa K."/>
        </authorList>
    </citation>
    <scope>NUCLEOTIDE SEQUENCE</scope>
</reference>
<dbReference type="OrthoDB" id="206088at2759"/>
<dbReference type="AlphaFoldDB" id="A0A8X6MC37"/>
<protein>
    <submittedName>
        <fullName evidence="6">DNA ligase</fullName>
    </submittedName>
</protein>
<dbReference type="Proteomes" id="UP000887013">
    <property type="component" value="Unassembled WGS sequence"/>
</dbReference>
<comment type="caution">
    <text evidence="6">The sequence shown here is derived from an EMBL/GenBank/DDBJ whole genome shotgun (WGS) entry which is preliminary data.</text>
</comment>
<comment type="similarity">
    <text evidence="1">Belongs to the ATP-dependent DNA ligase family.</text>
</comment>
<dbReference type="GO" id="GO:1903461">
    <property type="term" value="P:Okazaki fragment processing involved in mitotic DNA replication"/>
    <property type="evidence" value="ECO:0007669"/>
    <property type="project" value="TreeGrafter"/>
</dbReference>
<dbReference type="PANTHER" id="PTHR45674:SF4">
    <property type="entry name" value="DNA LIGASE 1"/>
    <property type="match status" value="1"/>
</dbReference>
<name>A0A8X6MC37_NEPPI</name>
<dbReference type="GO" id="GO:0003910">
    <property type="term" value="F:DNA ligase (ATP) activity"/>
    <property type="evidence" value="ECO:0007669"/>
    <property type="project" value="InterPro"/>
</dbReference>
<dbReference type="InterPro" id="IPR036599">
    <property type="entry name" value="DNA_ligase_N_sf"/>
</dbReference>
<dbReference type="GO" id="GO:0006310">
    <property type="term" value="P:DNA recombination"/>
    <property type="evidence" value="ECO:0007669"/>
    <property type="project" value="UniProtKB-KW"/>
</dbReference>
<dbReference type="InterPro" id="IPR050191">
    <property type="entry name" value="ATP-dep_DNA_ligase"/>
</dbReference>
<sequence>MIALLFRNETIHSVDTLFGVNIFFLCLQGSANIYGSVMIFRLKDIILGIEETCILKAMPKKTDKIQALFVASRLYKEKYTISTLNVKLRISLIEQSVMVAMARANAVTQFGTESLAPISEKDHYIANIKYCCQFCLGCLLKLMLAHLTMDIAKALNCFDKDEFTCEFKYAGGRSQVQLIMSIHLANPEPPADSPLKLYCMS</sequence>
<evidence type="ECO:0000256" key="5">
    <source>
        <dbReference type="ARBA" id="ARBA00023204"/>
    </source>
</evidence>
<keyword evidence="2 6" id="KW-0436">Ligase</keyword>
<dbReference type="GO" id="GO:0003677">
    <property type="term" value="F:DNA binding"/>
    <property type="evidence" value="ECO:0007669"/>
    <property type="project" value="InterPro"/>
</dbReference>
<keyword evidence="5" id="KW-0234">DNA repair</keyword>
<dbReference type="SUPFAM" id="SSF117018">
    <property type="entry name" value="ATP-dependent DNA ligase DNA-binding domain"/>
    <property type="match status" value="1"/>
</dbReference>
<evidence type="ECO:0000256" key="3">
    <source>
        <dbReference type="ARBA" id="ARBA00022763"/>
    </source>
</evidence>
<accession>A0A8X6MC37</accession>
<dbReference type="GO" id="GO:0005634">
    <property type="term" value="C:nucleus"/>
    <property type="evidence" value="ECO:0007669"/>
    <property type="project" value="TreeGrafter"/>
</dbReference>
<organism evidence="6 7">
    <name type="scientific">Nephila pilipes</name>
    <name type="common">Giant wood spider</name>
    <name type="synonym">Nephila maculata</name>
    <dbReference type="NCBI Taxonomy" id="299642"/>
    <lineage>
        <taxon>Eukaryota</taxon>
        <taxon>Metazoa</taxon>
        <taxon>Ecdysozoa</taxon>
        <taxon>Arthropoda</taxon>
        <taxon>Chelicerata</taxon>
        <taxon>Arachnida</taxon>
        <taxon>Araneae</taxon>
        <taxon>Araneomorphae</taxon>
        <taxon>Entelegynae</taxon>
        <taxon>Araneoidea</taxon>
        <taxon>Nephilidae</taxon>
        <taxon>Nephila</taxon>
    </lineage>
</organism>
<evidence type="ECO:0000256" key="2">
    <source>
        <dbReference type="ARBA" id="ARBA00022598"/>
    </source>
</evidence>
<evidence type="ECO:0000256" key="4">
    <source>
        <dbReference type="ARBA" id="ARBA00023172"/>
    </source>
</evidence>